<evidence type="ECO:0000313" key="1">
    <source>
        <dbReference type="EMBL" id="ARF67978.1"/>
    </source>
</evidence>
<dbReference type="RefSeq" id="WP_077996124.1">
    <property type="nucleotide sequence ID" value="NZ_CP019794.1"/>
</dbReference>
<protein>
    <submittedName>
        <fullName evidence="1">Uncharacterized protein</fullName>
    </submittedName>
</protein>
<dbReference type="SUPFAM" id="SSF49764">
    <property type="entry name" value="HSP20-like chaperones"/>
    <property type="match status" value="1"/>
</dbReference>
<gene>
    <name evidence="1" type="ORF">B7C51_09270</name>
</gene>
<dbReference type="InterPro" id="IPR008978">
    <property type="entry name" value="HSP20-like_chaperone"/>
</dbReference>
<evidence type="ECO:0000313" key="2">
    <source>
        <dbReference type="Proteomes" id="UP000192727"/>
    </source>
</evidence>
<dbReference type="GeneID" id="64220543"/>
<reference evidence="1 2" key="1">
    <citation type="submission" date="2017-03" db="EMBL/GenBank/DDBJ databases">
        <title>Paenibacillus larvae genome sequencing.</title>
        <authorList>
            <person name="Dingman D.W."/>
        </authorList>
    </citation>
    <scope>NUCLEOTIDE SEQUENCE [LARGE SCALE GENOMIC DNA]</scope>
    <source>
        <strain evidence="1 2">SAG 10367</strain>
    </source>
</reference>
<sequence length="160" mass="18355">MSRMDKNKRPIMDQIEQFLGQPLPEFIDQLARIESAVEGVLKQVLPDFQGGKETREVRSKKSKPLSTSKGPPSAETFETHTHVYARIRLHRREDPKSLQVLVRSDHVKIIGLLYEPEMIISFPSIVAPKTAKAKVRDGVLQIEARKRKAKDSYYETFIEL</sequence>
<dbReference type="Proteomes" id="UP000192727">
    <property type="component" value="Chromosome"/>
</dbReference>
<name>A0A1V0USQ0_9BACL</name>
<dbReference type="AlphaFoldDB" id="A0A1V0USQ0"/>
<proteinExistence type="predicted"/>
<dbReference type="EMBL" id="CP020557">
    <property type="protein sequence ID" value="ARF67978.1"/>
    <property type="molecule type" value="Genomic_DNA"/>
</dbReference>
<organism evidence="1 2">
    <name type="scientific">Paenibacillus larvae subsp. pulvifaciens</name>
    <dbReference type="NCBI Taxonomy" id="1477"/>
    <lineage>
        <taxon>Bacteria</taxon>
        <taxon>Bacillati</taxon>
        <taxon>Bacillota</taxon>
        <taxon>Bacilli</taxon>
        <taxon>Bacillales</taxon>
        <taxon>Paenibacillaceae</taxon>
        <taxon>Paenibacillus</taxon>
    </lineage>
</organism>
<accession>A0A1V0USQ0</accession>